<proteinExistence type="predicted"/>
<keyword evidence="1" id="KW-1185">Reference proteome</keyword>
<evidence type="ECO:0000313" key="2">
    <source>
        <dbReference type="WBParaSite" id="jg106"/>
    </source>
</evidence>
<sequence>MSNLFVTTDEGSNVCCLGVKNYMPCMYHIGATIANRATRPYKISDLSSQMEEACAEVEVSLHLMEKWSQVEFRQNEELRNAASKALKSPAETRWLSYFNMVEALCNNIDVFEAAVNRICPEYEPALALLEIAKKPFFRDYLTVLRLISRMVDAFQSETSVTASWILLHSASCGFPCSNILVLVSIQH</sequence>
<dbReference type="WBParaSite" id="jg106">
    <property type="protein sequence ID" value="jg106"/>
    <property type="gene ID" value="jg106"/>
</dbReference>
<dbReference type="Proteomes" id="UP000887574">
    <property type="component" value="Unplaced"/>
</dbReference>
<organism evidence="1 2">
    <name type="scientific">Ditylenchus dipsaci</name>
    <dbReference type="NCBI Taxonomy" id="166011"/>
    <lineage>
        <taxon>Eukaryota</taxon>
        <taxon>Metazoa</taxon>
        <taxon>Ecdysozoa</taxon>
        <taxon>Nematoda</taxon>
        <taxon>Chromadorea</taxon>
        <taxon>Rhabditida</taxon>
        <taxon>Tylenchina</taxon>
        <taxon>Tylenchomorpha</taxon>
        <taxon>Sphaerularioidea</taxon>
        <taxon>Anguinidae</taxon>
        <taxon>Anguininae</taxon>
        <taxon>Ditylenchus</taxon>
    </lineage>
</organism>
<accession>A0A915CP10</accession>
<protein>
    <submittedName>
        <fullName evidence="2">Uncharacterized protein</fullName>
    </submittedName>
</protein>
<reference evidence="2" key="1">
    <citation type="submission" date="2022-11" db="UniProtKB">
        <authorList>
            <consortium name="WormBaseParasite"/>
        </authorList>
    </citation>
    <scope>IDENTIFICATION</scope>
</reference>
<name>A0A915CP10_9BILA</name>
<evidence type="ECO:0000313" key="1">
    <source>
        <dbReference type="Proteomes" id="UP000887574"/>
    </source>
</evidence>
<dbReference type="AlphaFoldDB" id="A0A915CP10"/>